<name>A0A0C2NEH2_THEKT</name>
<evidence type="ECO:0000313" key="2">
    <source>
        <dbReference type="Proteomes" id="UP000031668"/>
    </source>
</evidence>
<comment type="caution">
    <text evidence="1">The sequence shown here is derived from an EMBL/GenBank/DDBJ whole genome shotgun (WGS) entry which is preliminary data.</text>
</comment>
<dbReference type="InterPro" id="IPR012337">
    <property type="entry name" value="RNaseH-like_sf"/>
</dbReference>
<evidence type="ECO:0000313" key="1">
    <source>
        <dbReference type="EMBL" id="KII74745.1"/>
    </source>
</evidence>
<proteinExistence type="predicted"/>
<dbReference type="GO" id="GO:0003676">
    <property type="term" value="F:nucleic acid binding"/>
    <property type="evidence" value="ECO:0007669"/>
    <property type="project" value="InterPro"/>
</dbReference>
<dbReference type="SUPFAM" id="SSF53098">
    <property type="entry name" value="Ribonuclease H-like"/>
    <property type="match status" value="1"/>
</dbReference>
<gene>
    <name evidence="1" type="ORF">RF11_00235</name>
</gene>
<keyword evidence="2" id="KW-1185">Reference proteome</keyword>
<reference evidence="1 2" key="1">
    <citation type="journal article" date="2014" name="Genome Biol. Evol.">
        <title>The genome of the myxosporean Thelohanellus kitauei shows adaptations to nutrient acquisition within its fish host.</title>
        <authorList>
            <person name="Yang Y."/>
            <person name="Xiong J."/>
            <person name="Zhou Z."/>
            <person name="Huo F."/>
            <person name="Miao W."/>
            <person name="Ran C."/>
            <person name="Liu Y."/>
            <person name="Zhang J."/>
            <person name="Feng J."/>
            <person name="Wang M."/>
            <person name="Wang M."/>
            <person name="Wang L."/>
            <person name="Yao B."/>
        </authorList>
    </citation>
    <scope>NUCLEOTIDE SEQUENCE [LARGE SCALE GENOMIC DNA]</scope>
    <source>
        <strain evidence="1">Wuqing</strain>
    </source>
</reference>
<dbReference type="EMBL" id="JWZT01000291">
    <property type="protein sequence ID" value="KII74745.1"/>
    <property type="molecule type" value="Genomic_DNA"/>
</dbReference>
<dbReference type="AlphaFoldDB" id="A0A0C2NEH2"/>
<sequence length="128" mass="14665">MCTQPKSRNLILRTELIQMEAYRLFKVFRVIFYWTTSPYAQQPQIYYRLCRLLLKCVELQAVSHQSAQTAAEAFISVIITRYGDPYQNQSDHGSAAESAFLNNLSSFLVTDKTMTSTYHRLGNGLVEG</sequence>
<protein>
    <submittedName>
        <fullName evidence="1">Uncharacterized protein</fullName>
    </submittedName>
</protein>
<accession>A0A0C2NEH2</accession>
<dbReference type="InterPro" id="IPR036397">
    <property type="entry name" value="RNaseH_sf"/>
</dbReference>
<organism evidence="1 2">
    <name type="scientific">Thelohanellus kitauei</name>
    <name type="common">Myxosporean</name>
    <dbReference type="NCBI Taxonomy" id="669202"/>
    <lineage>
        <taxon>Eukaryota</taxon>
        <taxon>Metazoa</taxon>
        <taxon>Cnidaria</taxon>
        <taxon>Myxozoa</taxon>
        <taxon>Myxosporea</taxon>
        <taxon>Bivalvulida</taxon>
        <taxon>Platysporina</taxon>
        <taxon>Myxobolidae</taxon>
        <taxon>Thelohanellus</taxon>
    </lineage>
</organism>
<dbReference type="Gene3D" id="3.30.420.10">
    <property type="entry name" value="Ribonuclease H-like superfamily/Ribonuclease H"/>
    <property type="match status" value="1"/>
</dbReference>
<dbReference type="Proteomes" id="UP000031668">
    <property type="component" value="Unassembled WGS sequence"/>
</dbReference>